<evidence type="ECO:0000259" key="1">
    <source>
        <dbReference type="Pfam" id="PF03144"/>
    </source>
</evidence>
<dbReference type="GO" id="GO:0005525">
    <property type="term" value="F:GTP binding"/>
    <property type="evidence" value="ECO:0007669"/>
    <property type="project" value="InterPro"/>
</dbReference>
<dbReference type="AlphaFoldDB" id="A0A498Q219"/>
<accession>A0A498Q219</accession>
<dbReference type="GO" id="GO:0003746">
    <property type="term" value="F:translation elongation factor activity"/>
    <property type="evidence" value="ECO:0007669"/>
    <property type="project" value="UniProtKB-KW"/>
</dbReference>
<name>A0A498Q219_9MYCO</name>
<keyword evidence="2" id="KW-0648">Protein biosynthesis</keyword>
<dbReference type="PANTHER" id="PTHR43721">
    <property type="entry name" value="ELONGATION FACTOR TU-RELATED"/>
    <property type="match status" value="1"/>
</dbReference>
<feature type="domain" description="Translation elongation factor EFTu-like" evidence="1">
    <location>
        <begin position="47"/>
        <end position="113"/>
    </location>
</feature>
<dbReference type="PANTHER" id="PTHR43721:SF22">
    <property type="entry name" value="ELONGATION FACTOR TU, MITOCHONDRIAL"/>
    <property type="match status" value="1"/>
</dbReference>
<dbReference type="InterPro" id="IPR050055">
    <property type="entry name" value="EF-Tu_GTPase"/>
</dbReference>
<reference evidence="2 3" key="1">
    <citation type="submission" date="2018-09" db="EMBL/GenBank/DDBJ databases">
        <authorList>
            <person name="Tagini F."/>
        </authorList>
    </citation>
    <scope>NUCLEOTIDE SEQUENCE [LARGE SCALE GENOMIC DNA]</scope>
    <source>
        <strain evidence="2 3">MK13</strain>
    </source>
</reference>
<sequence length="121" mass="13322">MSVRVRRHAVVVDRVGWNLERALAGTQYRCRMFRMTVQDVFFIRGRGIVATGRVEYGQLRVGDEVRINDGPGVRVDAIEAFRKKLDAATAGDNVGLLFKKLSNRDLAAGDVITSAAGVFLA</sequence>
<dbReference type="Gene3D" id="2.40.30.10">
    <property type="entry name" value="Translation factors"/>
    <property type="match status" value="1"/>
</dbReference>
<dbReference type="EMBL" id="UPHQ01000131">
    <property type="protein sequence ID" value="VBA39916.1"/>
    <property type="molecule type" value="Genomic_DNA"/>
</dbReference>
<organism evidence="2 3">
    <name type="scientific">Mycobacterium innocens</name>
    <dbReference type="NCBI Taxonomy" id="2341083"/>
    <lineage>
        <taxon>Bacteria</taxon>
        <taxon>Bacillati</taxon>
        <taxon>Actinomycetota</taxon>
        <taxon>Actinomycetes</taxon>
        <taxon>Mycobacteriales</taxon>
        <taxon>Mycobacteriaceae</taxon>
        <taxon>Mycobacterium</taxon>
    </lineage>
</organism>
<dbReference type="SUPFAM" id="SSF50447">
    <property type="entry name" value="Translation proteins"/>
    <property type="match status" value="1"/>
</dbReference>
<gene>
    <name evidence="2" type="primary">tuf_1</name>
    <name evidence="2" type="ORF">LAUMK13_02826</name>
</gene>
<evidence type="ECO:0000313" key="2">
    <source>
        <dbReference type="EMBL" id="VBA39916.1"/>
    </source>
</evidence>
<dbReference type="InterPro" id="IPR004161">
    <property type="entry name" value="EFTu-like_2"/>
</dbReference>
<evidence type="ECO:0000313" key="3">
    <source>
        <dbReference type="Proteomes" id="UP000267289"/>
    </source>
</evidence>
<keyword evidence="3" id="KW-1185">Reference proteome</keyword>
<proteinExistence type="predicted"/>
<dbReference type="InterPro" id="IPR009000">
    <property type="entry name" value="Transl_B-barrel_sf"/>
</dbReference>
<protein>
    <submittedName>
        <fullName evidence="2">Elongation factor Tu</fullName>
    </submittedName>
</protein>
<dbReference type="Pfam" id="PF03144">
    <property type="entry name" value="GTP_EFTU_D2"/>
    <property type="match status" value="1"/>
</dbReference>
<keyword evidence="2" id="KW-0251">Elongation factor</keyword>
<dbReference type="Proteomes" id="UP000267289">
    <property type="component" value="Unassembled WGS sequence"/>
</dbReference>